<feature type="transmembrane region" description="Helical" evidence="8">
    <location>
        <begin position="449"/>
        <end position="467"/>
    </location>
</feature>
<feature type="transmembrane region" description="Helical" evidence="8">
    <location>
        <begin position="207"/>
        <end position="226"/>
    </location>
</feature>
<evidence type="ECO:0000256" key="3">
    <source>
        <dbReference type="ARBA" id="ARBA00022448"/>
    </source>
</evidence>
<dbReference type="PATRIC" id="fig|1333534.5.peg.163"/>
<reference evidence="10 11" key="2">
    <citation type="journal article" date="2016" name="Genome Announc.">
        <title>Genome Sequence of a Gram-Positive Diazotroph, Paenibacillus durus Type Strain ATCC 35681.</title>
        <authorList>
            <person name="Halim M.A."/>
            <person name="Rahman A.Y."/>
            <person name="Sim K.S."/>
            <person name="Yam H.C."/>
            <person name="Rahim A.A."/>
            <person name="Ghazali A.H."/>
            <person name="Najimudin N."/>
        </authorList>
    </citation>
    <scope>NUCLEOTIDE SEQUENCE [LARGE SCALE GENOMIC DNA]</scope>
    <source>
        <strain evidence="10 11">ATCC 35681</strain>
    </source>
</reference>
<evidence type="ECO:0000256" key="1">
    <source>
        <dbReference type="ARBA" id="ARBA00004651"/>
    </source>
</evidence>
<dbReference type="PANTHER" id="PTHR42718:SF9">
    <property type="entry name" value="MAJOR FACILITATOR SUPERFAMILY MULTIDRUG TRANSPORTER MFSC"/>
    <property type="match status" value="1"/>
</dbReference>
<feature type="transmembrane region" description="Helical" evidence="8">
    <location>
        <begin position="174"/>
        <end position="195"/>
    </location>
</feature>
<dbReference type="SUPFAM" id="SSF103473">
    <property type="entry name" value="MFS general substrate transporter"/>
    <property type="match status" value="2"/>
</dbReference>
<dbReference type="CDD" id="cd17503">
    <property type="entry name" value="MFS_LmrB_MDR_like"/>
    <property type="match status" value="1"/>
</dbReference>
<feature type="transmembrane region" description="Helical" evidence="8">
    <location>
        <begin position="55"/>
        <end position="76"/>
    </location>
</feature>
<organism evidence="10 11">
    <name type="scientific">Paenibacillus durus ATCC 35681</name>
    <dbReference type="NCBI Taxonomy" id="1333534"/>
    <lineage>
        <taxon>Bacteria</taxon>
        <taxon>Bacillati</taxon>
        <taxon>Bacillota</taxon>
        <taxon>Bacilli</taxon>
        <taxon>Bacillales</taxon>
        <taxon>Paenibacillaceae</taxon>
        <taxon>Paenibacillus</taxon>
    </lineage>
</organism>
<proteinExistence type="inferred from homology"/>
<evidence type="ECO:0000256" key="8">
    <source>
        <dbReference type="SAM" id="Phobius"/>
    </source>
</evidence>
<feature type="transmembrane region" description="Helical" evidence="8">
    <location>
        <begin position="366"/>
        <end position="390"/>
    </location>
</feature>
<evidence type="ECO:0000313" key="11">
    <source>
        <dbReference type="Proteomes" id="UP000034189"/>
    </source>
</evidence>
<evidence type="ECO:0000259" key="9">
    <source>
        <dbReference type="PROSITE" id="PS50850"/>
    </source>
</evidence>
<evidence type="ECO:0000313" key="10">
    <source>
        <dbReference type="EMBL" id="AKG37526.1"/>
    </source>
</evidence>
<evidence type="ECO:0000256" key="6">
    <source>
        <dbReference type="ARBA" id="ARBA00022989"/>
    </source>
</evidence>
<name>A0A0F7CKE6_PAEDU</name>
<dbReference type="EMBL" id="CP011114">
    <property type="protein sequence ID" value="AKG37526.1"/>
    <property type="molecule type" value="Genomic_DNA"/>
</dbReference>
<dbReference type="GO" id="GO:0022857">
    <property type="term" value="F:transmembrane transporter activity"/>
    <property type="evidence" value="ECO:0007669"/>
    <property type="project" value="InterPro"/>
</dbReference>
<keyword evidence="3" id="KW-0813">Transport</keyword>
<comment type="subcellular location">
    <subcellularLocation>
        <location evidence="1">Cell membrane</location>
        <topology evidence="1">Multi-pass membrane protein</topology>
    </subcellularLocation>
</comment>
<dbReference type="Pfam" id="PF07690">
    <property type="entry name" value="MFS_1"/>
    <property type="match status" value="1"/>
</dbReference>
<dbReference type="PANTHER" id="PTHR42718">
    <property type="entry name" value="MAJOR FACILITATOR SUPERFAMILY MULTIDRUG TRANSPORTER MFSC"/>
    <property type="match status" value="1"/>
</dbReference>
<evidence type="ECO:0000256" key="2">
    <source>
        <dbReference type="ARBA" id="ARBA00008537"/>
    </source>
</evidence>
<accession>A0A0F7CKE6</accession>
<dbReference type="AlphaFoldDB" id="A0A0F7CKE6"/>
<dbReference type="InterPro" id="IPR020846">
    <property type="entry name" value="MFS_dom"/>
</dbReference>
<dbReference type="Gene3D" id="1.20.1720.10">
    <property type="entry name" value="Multidrug resistance protein D"/>
    <property type="match status" value="1"/>
</dbReference>
<evidence type="ECO:0000256" key="5">
    <source>
        <dbReference type="ARBA" id="ARBA00022692"/>
    </source>
</evidence>
<evidence type="ECO:0000256" key="4">
    <source>
        <dbReference type="ARBA" id="ARBA00022475"/>
    </source>
</evidence>
<dbReference type="PROSITE" id="PS50850">
    <property type="entry name" value="MFS"/>
    <property type="match status" value="1"/>
</dbReference>
<dbReference type="HOGENOM" id="CLU_000960_28_0_9"/>
<dbReference type="Proteomes" id="UP000034189">
    <property type="component" value="Chromosome"/>
</dbReference>
<keyword evidence="6 8" id="KW-1133">Transmembrane helix</keyword>
<dbReference type="GO" id="GO:0005886">
    <property type="term" value="C:plasma membrane"/>
    <property type="evidence" value="ECO:0007669"/>
    <property type="project" value="UniProtKB-SubCell"/>
</dbReference>
<keyword evidence="5 8" id="KW-0812">Transmembrane</keyword>
<feature type="domain" description="Major facilitator superfamily (MFS) profile" evidence="9">
    <location>
        <begin position="22"/>
        <end position="472"/>
    </location>
</feature>
<dbReference type="InterPro" id="IPR004638">
    <property type="entry name" value="EmrB-like"/>
</dbReference>
<feature type="transmembrane region" description="Helical" evidence="8">
    <location>
        <begin position="14"/>
        <end position="35"/>
    </location>
</feature>
<sequence>MSEPSARHQENQAFSLKAIIAPLLAIISGTVMVILDGTVVNVAVPQLVEIFGTNLISFQWVITGYALAIAAVIPLAGWLTDRFGAKRIFLLTIILFTLSSALCSMAQTIEQLIAFRIIQGLGGGMIAPIGIAMVFTLAPPERRGTVLGVLGIPMLIAPALGPILSGWLLEEASWHWIFLINVPVGIIAILMGLRYLPNHERQPAHRLDVYGMILAPAAFVLLTYGLSEGGQSWSSPNTILALLTGVVILLLFIIMELRHPQPLLEMRVFKSALFNRSILLLWILQITLFGSMLLIPLYLQDVRGMTPLESGVLLLAQALSSGAANPIGGRLFDKIGVRPLALVGLGLVAAALFILSNMTTVTSQSLIIVSLILLGLGTGLVMMPLNTHILSSASHHPVGRVTPITTSSQQIVISFGITGLMGYLTSRIEGYGTSLTDPLQAAALGFDDTFLLAAIIALLCVFLALTLRKPPVSIKPGKSEGVKVE</sequence>
<dbReference type="Gene3D" id="1.20.1250.20">
    <property type="entry name" value="MFS general substrate transporter like domains"/>
    <property type="match status" value="1"/>
</dbReference>
<gene>
    <name evidence="10" type="ORF">VK70_00725</name>
</gene>
<keyword evidence="7 8" id="KW-0472">Membrane</keyword>
<feature type="transmembrane region" description="Helical" evidence="8">
    <location>
        <begin position="88"/>
        <end position="107"/>
    </location>
</feature>
<feature type="transmembrane region" description="Helical" evidence="8">
    <location>
        <begin position="113"/>
        <end position="138"/>
    </location>
</feature>
<dbReference type="InterPro" id="IPR011701">
    <property type="entry name" value="MFS"/>
</dbReference>
<feature type="transmembrane region" description="Helical" evidence="8">
    <location>
        <begin position="145"/>
        <end position="168"/>
    </location>
</feature>
<dbReference type="NCBIfam" id="TIGR00711">
    <property type="entry name" value="efflux_EmrB"/>
    <property type="match status" value="1"/>
</dbReference>
<feature type="transmembrane region" description="Helical" evidence="8">
    <location>
        <begin position="278"/>
        <end position="299"/>
    </location>
</feature>
<evidence type="ECO:0000256" key="7">
    <source>
        <dbReference type="ARBA" id="ARBA00023136"/>
    </source>
</evidence>
<keyword evidence="4" id="KW-1003">Cell membrane</keyword>
<comment type="similarity">
    <text evidence="2">Belongs to the major facilitator superfamily. EmrB family.</text>
</comment>
<dbReference type="InterPro" id="IPR036259">
    <property type="entry name" value="MFS_trans_sf"/>
</dbReference>
<protein>
    <submittedName>
        <fullName evidence="10">MFS transporter</fullName>
    </submittedName>
</protein>
<reference evidence="10 11" key="1">
    <citation type="submission" date="2015-03" db="EMBL/GenBank/DDBJ databases">
        <authorList>
            <person name="Abdul Halim M."/>
        </authorList>
    </citation>
    <scope>NUCLEOTIDE SEQUENCE [LARGE SCALE GENOMIC DNA]</scope>
    <source>
        <strain evidence="10 11">ATCC 35681</strain>
    </source>
</reference>
<feature type="transmembrane region" description="Helical" evidence="8">
    <location>
        <begin position="340"/>
        <end position="360"/>
    </location>
</feature>
<feature type="transmembrane region" description="Helical" evidence="8">
    <location>
        <begin position="238"/>
        <end position="257"/>
    </location>
</feature>